<evidence type="ECO:0000259" key="1">
    <source>
        <dbReference type="Pfam" id="PF02589"/>
    </source>
</evidence>
<protein>
    <submittedName>
        <fullName evidence="2">LUD domain-containing protein</fullName>
    </submittedName>
</protein>
<dbReference type="InterPro" id="IPR003741">
    <property type="entry name" value="LUD_dom"/>
</dbReference>
<dbReference type="EMBL" id="CP104003">
    <property type="protein sequence ID" value="UWM56881.1"/>
    <property type="molecule type" value="Genomic_DNA"/>
</dbReference>
<dbReference type="Pfam" id="PF02589">
    <property type="entry name" value="LUD_dom"/>
    <property type="match status" value="1"/>
</dbReference>
<sequence>MTAEPYDRFASRAADFGVEVTRVAAADASSTIETLVERPAVGAALPWADVTLPEDVRTDPTPAELDEAVTGVTAAAFAVADYGSIALRATPDGTEPVSLFPDRHVAVLREADVLPDMAAAFDRLGETFRATYGSAILATGPSATADMGELVKGAHGPKAVDVVVVR</sequence>
<gene>
    <name evidence="2" type="ORF">N0B31_14695</name>
</gene>
<dbReference type="SUPFAM" id="SSF100950">
    <property type="entry name" value="NagB/RpiA/CoA transferase-like"/>
    <property type="match status" value="1"/>
</dbReference>
<dbReference type="PANTHER" id="PTHR43682:SF1">
    <property type="entry name" value="LACTATE UTILIZATION PROTEIN C"/>
    <property type="match status" value="1"/>
</dbReference>
<dbReference type="RefSeq" id="WP_260643995.1">
    <property type="nucleotide sequence ID" value="NZ_CP104003.1"/>
</dbReference>
<dbReference type="KEGG" id="ssai:N0B31_14695"/>
<reference evidence="2" key="1">
    <citation type="submission" date="2022-09" db="EMBL/GenBank/DDBJ databases">
        <title>Diverse halophilic archaea isolated from saline environments.</title>
        <authorList>
            <person name="Cui H.-L."/>
        </authorList>
    </citation>
    <scope>NUCLEOTIDE SEQUENCE</scope>
    <source>
        <strain evidence="2">ZS-35-S2</strain>
    </source>
</reference>
<dbReference type="AlphaFoldDB" id="A0A9E7UAE0"/>
<keyword evidence="3" id="KW-1185">Reference proteome</keyword>
<name>A0A9E7UAE0_9EURY</name>
<dbReference type="Proteomes" id="UP001057580">
    <property type="component" value="Chromosome"/>
</dbReference>
<evidence type="ECO:0000313" key="2">
    <source>
        <dbReference type="EMBL" id="UWM56881.1"/>
    </source>
</evidence>
<dbReference type="InterPro" id="IPR037171">
    <property type="entry name" value="NagB/RpiA_transferase-like"/>
</dbReference>
<proteinExistence type="predicted"/>
<feature type="domain" description="LUD" evidence="1">
    <location>
        <begin position="64"/>
        <end position="165"/>
    </location>
</feature>
<accession>A0A9E7UAE0</accession>
<organism evidence="2 3">
    <name type="scientific">Salinirubellus salinus</name>
    <dbReference type="NCBI Taxonomy" id="1364945"/>
    <lineage>
        <taxon>Archaea</taxon>
        <taxon>Methanobacteriati</taxon>
        <taxon>Methanobacteriota</taxon>
        <taxon>Stenosarchaea group</taxon>
        <taxon>Halobacteria</taxon>
        <taxon>Halobacteriales</taxon>
        <taxon>Natronomonadaceae</taxon>
        <taxon>Salinirubellus</taxon>
    </lineage>
</organism>
<dbReference type="InterPro" id="IPR024185">
    <property type="entry name" value="FTHF_cligase-like_sf"/>
</dbReference>
<evidence type="ECO:0000313" key="3">
    <source>
        <dbReference type="Proteomes" id="UP001057580"/>
    </source>
</evidence>
<dbReference type="PANTHER" id="PTHR43682">
    <property type="entry name" value="LACTATE UTILIZATION PROTEIN C"/>
    <property type="match status" value="1"/>
</dbReference>
<dbReference type="Gene3D" id="3.40.50.10420">
    <property type="entry name" value="NagB/RpiA/CoA transferase-like"/>
    <property type="match status" value="1"/>
</dbReference>
<dbReference type="GeneID" id="74943695"/>